<dbReference type="RefSeq" id="XP_048135753.1">
    <property type="nucleotide sequence ID" value="XM_048279796.1"/>
</dbReference>
<dbReference type="PANTHER" id="PTHR33463">
    <property type="entry name" value="NB-ARC DOMAIN-CONTAINING PROTEIN-RELATED"/>
    <property type="match status" value="1"/>
</dbReference>
<evidence type="ECO:0000259" key="2">
    <source>
        <dbReference type="Pfam" id="PF23247"/>
    </source>
</evidence>
<feature type="domain" description="Disease resistance protein At4g27190-like leucine-rich repeats" evidence="2">
    <location>
        <begin position="2"/>
        <end position="141"/>
    </location>
</feature>
<gene>
    <name evidence="4" type="primary">LOC125315333</name>
</gene>
<organism evidence="3 4">
    <name type="scientific">Rhodamnia argentea</name>
    <dbReference type="NCBI Taxonomy" id="178133"/>
    <lineage>
        <taxon>Eukaryota</taxon>
        <taxon>Viridiplantae</taxon>
        <taxon>Streptophyta</taxon>
        <taxon>Embryophyta</taxon>
        <taxon>Tracheophyta</taxon>
        <taxon>Spermatophyta</taxon>
        <taxon>Magnoliopsida</taxon>
        <taxon>eudicotyledons</taxon>
        <taxon>Gunneridae</taxon>
        <taxon>Pentapetalae</taxon>
        <taxon>rosids</taxon>
        <taxon>malvids</taxon>
        <taxon>Myrtales</taxon>
        <taxon>Myrtaceae</taxon>
        <taxon>Myrtoideae</taxon>
        <taxon>Myrteae</taxon>
        <taxon>Australasian group</taxon>
        <taxon>Rhodamnia</taxon>
    </lineage>
</organism>
<dbReference type="GeneID" id="125315333"/>
<accession>A0ABM3HGL9</accession>
<proteinExistence type="predicted"/>
<dbReference type="PANTHER" id="PTHR33463:SF198">
    <property type="entry name" value="RPP4C3"/>
    <property type="match status" value="1"/>
</dbReference>
<reference evidence="4" key="1">
    <citation type="submission" date="2025-08" db="UniProtKB">
        <authorList>
            <consortium name="RefSeq"/>
        </authorList>
    </citation>
    <scope>IDENTIFICATION</scope>
    <source>
        <tissue evidence="4">Leaf</tissue>
    </source>
</reference>
<sequence>MDSIEMIWDNQVVVESFPKLKSLYVDGCNKLVTVVPSFLLGQLKSPESLKAKACGSLEVIFELQPLIPLDGHPVALPLREPTISGLPNLKCVWDKELHRQVEFQCLRSISVSECNSLTSLFPALIFRDLTQLEELEIRECGIAKLIEKEEGVPVPGFDFPKLTSLQHEHLTELTCLYDRAHTSHWPALKTLRVDGCNKVEILASRFENEIPRHKQPLFLIEKVRPKIICLASMVNI</sequence>
<evidence type="ECO:0000313" key="4">
    <source>
        <dbReference type="RefSeq" id="XP_048135753.1"/>
    </source>
</evidence>
<dbReference type="Proteomes" id="UP000827889">
    <property type="component" value="Chromosome 5"/>
</dbReference>
<name>A0ABM3HGL9_9MYRT</name>
<evidence type="ECO:0000313" key="3">
    <source>
        <dbReference type="Proteomes" id="UP000827889"/>
    </source>
</evidence>
<evidence type="ECO:0000256" key="1">
    <source>
        <dbReference type="ARBA" id="ARBA00022821"/>
    </source>
</evidence>
<dbReference type="SUPFAM" id="SSF52058">
    <property type="entry name" value="L domain-like"/>
    <property type="match status" value="1"/>
</dbReference>
<dbReference type="Pfam" id="PF23247">
    <property type="entry name" value="LRR_RPS2"/>
    <property type="match status" value="1"/>
</dbReference>
<dbReference type="Gene3D" id="3.80.10.10">
    <property type="entry name" value="Ribonuclease Inhibitor"/>
    <property type="match status" value="1"/>
</dbReference>
<keyword evidence="1" id="KW-0611">Plant defense</keyword>
<protein>
    <submittedName>
        <fullName evidence="4">Uncharacterized protein LOC125315333</fullName>
    </submittedName>
</protein>
<dbReference type="InterPro" id="IPR057135">
    <property type="entry name" value="At4g27190-like_LRR"/>
</dbReference>
<dbReference type="InterPro" id="IPR032675">
    <property type="entry name" value="LRR_dom_sf"/>
</dbReference>
<keyword evidence="3" id="KW-1185">Reference proteome</keyword>
<dbReference type="InterPro" id="IPR050905">
    <property type="entry name" value="Plant_NBS-LRR"/>
</dbReference>